<proteinExistence type="predicted"/>
<name>A0A854QBU9_CRYNE</name>
<feature type="region of interest" description="Disordered" evidence="1">
    <location>
        <begin position="44"/>
        <end position="69"/>
    </location>
</feature>
<evidence type="ECO:0000259" key="2">
    <source>
        <dbReference type="Pfam" id="PF00294"/>
    </source>
</evidence>
<evidence type="ECO:0000256" key="1">
    <source>
        <dbReference type="SAM" id="MobiDB-lite"/>
    </source>
</evidence>
<accession>A0A854QBU9</accession>
<dbReference type="Pfam" id="PF00294">
    <property type="entry name" value="PfkB"/>
    <property type="match status" value="1"/>
</dbReference>
<feature type="region of interest" description="Disordered" evidence="1">
    <location>
        <begin position="84"/>
        <end position="106"/>
    </location>
</feature>
<dbReference type="EMBL" id="AMKT01000094">
    <property type="protein sequence ID" value="OXG11878.1"/>
    <property type="molecule type" value="Genomic_DNA"/>
</dbReference>
<feature type="domain" description="Carbohydrate kinase PfkB" evidence="2">
    <location>
        <begin position="213"/>
        <end position="401"/>
    </location>
</feature>
<dbReference type="AlphaFoldDB" id="A0A854QBU9"/>
<dbReference type="SMR" id="A0A854QBU9"/>
<organism evidence="3 4">
    <name type="scientific">Cryptococcus neoformans Tu259-1</name>
    <dbReference type="NCBI Taxonomy" id="1230072"/>
    <lineage>
        <taxon>Eukaryota</taxon>
        <taxon>Fungi</taxon>
        <taxon>Dikarya</taxon>
        <taxon>Basidiomycota</taxon>
        <taxon>Agaricomycotina</taxon>
        <taxon>Tremellomycetes</taxon>
        <taxon>Tremellales</taxon>
        <taxon>Cryptococcaceae</taxon>
        <taxon>Cryptococcus</taxon>
        <taxon>Cryptococcus neoformans species complex</taxon>
    </lineage>
</organism>
<reference evidence="3 4" key="1">
    <citation type="submission" date="2017-06" db="EMBL/GenBank/DDBJ databases">
        <title>Global population genomics of the pathogenic fungus Cryptococcus neoformans var. grubii.</title>
        <authorList>
            <person name="Cuomo C."/>
            <person name="Litvintseva A."/>
            <person name="Chen Y."/>
            <person name="Young S."/>
            <person name="Zeng Q."/>
            <person name="Chapman S."/>
            <person name="Gujja S."/>
            <person name="Saif S."/>
            <person name="Birren B."/>
        </authorList>
    </citation>
    <scope>NUCLEOTIDE SEQUENCE [LARGE SCALE GENOMIC DNA]</scope>
    <source>
        <strain evidence="3 4">Tu259-1</strain>
    </source>
</reference>
<dbReference type="InterPro" id="IPR029056">
    <property type="entry name" value="Ribokinase-like"/>
</dbReference>
<sequence length="437" mass="47833">MSPYIRPSEARTLGESARCATRLPPILASIGTVLIDAFDSLPQPTVDDSPATSSRPASPVINEQAPQPQGHLQALVVPSRRLRLSPPLSSPAASGTLGPSTPQMTLDDIPVPNAEEIYEMLGGGALYALVGARFWLPPCQLRTLVDRAPAENDDCPKDVEQKLAKLGNEIWVWNRGEGTRMTRARIRYEGDVRYFQPVVKAPYRTIQELFTSPLLHAEYLHISPPYSPENVAVIISDLKALPKDSWRPKIVFEPTPPSCHPGQKDWLEKILPDIEVFSPNHEELFSFYSIPTMSTSSISLHPSVERLVTHILHNVGIGANGQGIVVVRCGRLGACVGTKEGGLKWCPAYWEGGDVRKVKDVTGAGNSFLGGYVAGLSLTNDPYEALLYGTVSSSFVVEQFGLPLLMDCTDPLTGEEIWNADIPSRRLKELKQRLGLI</sequence>
<keyword evidence="3" id="KW-0418">Kinase</keyword>
<dbReference type="Gene3D" id="3.40.1190.20">
    <property type="match status" value="1"/>
</dbReference>
<dbReference type="PANTHER" id="PTHR47098">
    <property type="entry name" value="PROTEIN MAK32"/>
    <property type="match status" value="1"/>
</dbReference>
<dbReference type="PANTHER" id="PTHR47098:SF2">
    <property type="entry name" value="PROTEIN MAK32"/>
    <property type="match status" value="1"/>
</dbReference>
<dbReference type="OrthoDB" id="497927at2759"/>
<evidence type="ECO:0000313" key="4">
    <source>
        <dbReference type="Proteomes" id="UP000199727"/>
    </source>
</evidence>
<evidence type="ECO:0000313" key="3">
    <source>
        <dbReference type="EMBL" id="OXG11878.1"/>
    </source>
</evidence>
<dbReference type="Proteomes" id="UP000199727">
    <property type="component" value="Unassembled WGS sequence"/>
</dbReference>
<feature type="compositionally biased region" description="Low complexity" evidence="1">
    <location>
        <begin position="84"/>
        <end position="94"/>
    </location>
</feature>
<dbReference type="InterPro" id="IPR011611">
    <property type="entry name" value="PfkB_dom"/>
</dbReference>
<dbReference type="GO" id="GO:0016301">
    <property type="term" value="F:kinase activity"/>
    <property type="evidence" value="ECO:0007669"/>
    <property type="project" value="UniProtKB-KW"/>
</dbReference>
<gene>
    <name evidence="3" type="ORF">C361_06446</name>
</gene>
<protein>
    <submittedName>
        <fullName evidence="3">PfkB family carbohydrate kinase superfamily</fullName>
    </submittedName>
</protein>
<comment type="caution">
    <text evidence="3">The sequence shown here is derived from an EMBL/GenBank/DDBJ whole genome shotgun (WGS) entry which is preliminary data.</text>
</comment>
<keyword evidence="3" id="KW-0808">Transferase</keyword>
<dbReference type="SUPFAM" id="SSF53613">
    <property type="entry name" value="Ribokinase-like"/>
    <property type="match status" value="1"/>
</dbReference>